<evidence type="ECO:0000256" key="3">
    <source>
        <dbReference type="ARBA" id="ARBA00023163"/>
    </source>
</evidence>
<organism evidence="7 8">
    <name type="scientific">Erythroxylum novogranatense</name>
    <dbReference type="NCBI Taxonomy" id="1862640"/>
    <lineage>
        <taxon>Eukaryota</taxon>
        <taxon>Viridiplantae</taxon>
        <taxon>Streptophyta</taxon>
        <taxon>Embryophyta</taxon>
        <taxon>Tracheophyta</taxon>
        <taxon>Spermatophyta</taxon>
        <taxon>Magnoliopsida</taxon>
        <taxon>eudicotyledons</taxon>
        <taxon>Gunneridae</taxon>
        <taxon>Pentapetalae</taxon>
        <taxon>rosids</taxon>
        <taxon>fabids</taxon>
        <taxon>Malpighiales</taxon>
        <taxon>Erythroxylaceae</taxon>
        <taxon>Erythroxylum</taxon>
    </lineage>
</organism>
<dbReference type="Gene3D" id="2.170.150.80">
    <property type="entry name" value="NAC domain"/>
    <property type="match status" value="1"/>
</dbReference>
<keyword evidence="8" id="KW-1185">Reference proteome</keyword>
<dbReference type="Proteomes" id="UP001159364">
    <property type="component" value="Linkage Group LG01"/>
</dbReference>
<dbReference type="GO" id="GO:0003677">
    <property type="term" value="F:DNA binding"/>
    <property type="evidence" value="ECO:0007669"/>
    <property type="project" value="UniProtKB-KW"/>
</dbReference>
<evidence type="ECO:0000313" key="8">
    <source>
        <dbReference type="Proteomes" id="UP001159364"/>
    </source>
</evidence>
<gene>
    <name evidence="7" type="ORF">K2173_020048</name>
</gene>
<dbReference type="EMBL" id="JAIWQS010000001">
    <property type="protein sequence ID" value="KAJ8775044.1"/>
    <property type="molecule type" value="Genomic_DNA"/>
</dbReference>
<protein>
    <recommendedName>
        <fullName evidence="6">NAC domain-containing protein</fullName>
    </recommendedName>
</protein>
<keyword evidence="2" id="KW-0238">DNA-binding</keyword>
<dbReference type="Pfam" id="PF02365">
    <property type="entry name" value="NAM"/>
    <property type="match status" value="1"/>
</dbReference>
<dbReference type="GO" id="GO:0006355">
    <property type="term" value="P:regulation of DNA-templated transcription"/>
    <property type="evidence" value="ECO:0007669"/>
    <property type="project" value="InterPro"/>
</dbReference>
<proteinExistence type="predicted"/>
<evidence type="ECO:0000259" key="6">
    <source>
        <dbReference type="PROSITE" id="PS51005"/>
    </source>
</evidence>
<keyword evidence="3" id="KW-0804">Transcription</keyword>
<evidence type="ECO:0000256" key="1">
    <source>
        <dbReference type="ARBA" id="ARBA00023015"/>
    </source>
</evidence>
<evidence type="ECO:0000256" key="5">
    <source>
        <dbReference type="SAM" id="MobiDB-lite"/>
    </source>
</evidence>
<sequence>MYNWDKLSSINMHHLLKHTYVIFSNSKRTAMQGLTVESNDMGACPPGVRFLPNDIEVLHYYLKNKLEKKPLPPVNIRDVDIYQFNPEDLAGMYKPTCDKPEEWYFFTPRDRKHRNGKRLNRKAGDGFWRATGADKEVKMNGTVIGWKKALVFYFGKPPNGEKTSWIMHEYTLRDAPPSSTTGSDDMKLDVFVLCKIHKHTRKSDTKREQDTSGNKSLSKFQN</sequence>
<dbReference type="AlphaFoldDB" id="A0AAV8UA39"/>
<dbReference type="InterPro" id="IPR003441">
    <property type="entry name" value="NAC-dom"/>
</dbReference>
<dbReference type="PROSITE" id="PS51005">
    <property type="entry name" value="NAC"/>
    <property type="match status" value="1"/>
</dbReference>
<keyword evidence="1" id="KW-0805">Transcription regulation</keyword>
<keyword evidence="4" id="KW-0539">Nucleus</keyword>
<feature type="region of interest" description="Disordered" evidence="5">
    <location>
        <begin position="202"/>
        <end position="222"/>
    </location>
</feature>
<evidence type="ECO:0000256" key="2">
    <source>
        <dbReference type="ARBA" id="ARBA00023125"/>
    </source>
</evidence>
<name>A0AAV8UA39_9ROSI</name>
<reference evidence="7 8" key="1">
    <citation type="submission" date="2021-09" db="EMBL/GenBank/DDBJ databases">
        <title>Genomic insights and catalytic innovation underlie evolution of tropane alkaloids biosynthesis.</title>
        <authorList>
            <person name="Wang Y.-J."/>
            <person name="Tian T."/>
            <person name="Huang J.-P."/>
            <person name="Huang S.-X."/>
        </authorList>
    </citation>
    <scope>NUCLEOTIDE SEQUENCE [LARGE SCALE GENOMIC DNA]</scope>
    <source>
        <strain evidence="7">KIB-2018</strain>
        <tissue evidence="7">Leaf</tissue>
    </source>
</reference>
<comment type="caution">
    <text evidence="7">The sequence shown here is derived from an EMBL/GenBank/DDBJ whole genome shotgun (WGS) entry which is preliminary data.</text>
</comment>
<feature type="compositionally biased region" description="Polar residues" evidence="5">
    <location>
        <begin position="211"/>
        <end position="222"/>
    </location>
</feature>
<accession>A0AAV8UA39</accession>
<feature type="domain" description="NAC" evidence="6">
    <location>
        <begin position="44"/>
        <end position="199"/>
    </location>
</feature>
<dbReference type="InterPro" id="IPR036093">
    <property type="entry name" value="NAC_dom_sf"/>
</dbReference>
<dbReference type="PANTHER" id="PTHR31719">
    <property type="entry name" value="NAC TRANSCRIPTION FACTOR 56"/>
    <property type="match status" value="1"/>
</dbReference>
<evidence type="ECO:0000256" key="4">
    <source>
        <dbReference type="ARBA" id="ARBA00023242"/>
    </source>
</evidence>
<evidence type="ECO:0000313" key="7">
    <source>
        <dbReference type="EMBL" id="KAJ8775044.1"/>
    </source>
</evidence>
<dbReference type="SUPFAM" id="SSF101941">
    <property type="entry name" value="NAC domain"/>
    <property type="match status" value="1"/>
</dbReference>
<dbReference type="PANTHER" id="PTHR31719:SF179">
    <property type="entry name" value="OS08G0148400 PROTEIN"/>
    <property type="match status" value="1"/>
</dbReference>